<name>A0A8S3Q312_MYTED</name>
<reference evidence="2" key="1">
    <citation type="submission" date="2021-03" db="EMBL/GenBank/DDBJ databases">
        <authorList>
            <person name="Bekaert M."/>
        </authorList>
    </citation>
    <scope>NUCLEOTIDE SEQUENCE</scope>
</reference>
<proteinExistence type="predicted"/>
<keyword evidence="3" id="KW-1185">Reference proteome</keyword>
<dbReference type="EMBL" id="CAJPWZ010000298">
    <property type="protein sequence ID" value="CAG2189620.1"/>
    <property type="molecule type" value="Genomic_DNA"/>
</dbReference>
<feature type="compositionally biased region" description="Basic and acidic residues" evidence="1">
    <location>
        <begin position="267"/>
        <end position="332"/>
    </location>
</feature>
<dbReference type="Proteomes" id="UP000683360">
    <property type="component" value="Unassembled WGS sequence"/>
</dbReference>
<evidence type="ECO:0000256" key="1">
    <source>
        <dbReference type="SAM" id="MobiDB-lite"/>
    </source>
</evidence>
<dbReference type="OrthoDB" id="6196353at2759"/>
<evidence type="ECO:0000313" key="3">
    <source>
        <dbReference type="Proteomes" id="UP000683360"/>
    </source>
</evidence>
<protein>
    <submittedName>
        <fullName evidence="2">Uncharacterized protein</fullName>
    </submittedName>
</protein>
<gene>
    <name evidence="2" type="ORF">MEDL_4973</name>
</gene>
<organism evidence="2 3">
    <name type="scientific">Mytilus edulis</name>
    <name type="common">Blue mussel</name>
    <dbReference type="NCBI Taxonomy" id="6550"/>
    <lineage>
        <taxon>Eukaryota</taxon>
        <taxon>Metazoa</taxon>
        <taxon>Spiralia</taxon>
        <taxon>Lophotrochozoa</taxon>
        <taxon>Mollusca</taxon>
        <taxon>Bivalvia</taxon>
        <taxon>Autobranchia</taxon>
        <taxon>Pteriomorphia</taxon>
        <taxon>Mytilida</taxon>
        <taxon>Mytiloidea</taxon>
        <taxon>Mytilidae</taxon>
        <taxon>Mytilinae</taxon>
        <taxon>Mytilus</taxon>
    </lineage>
</organism>
<feature type="region of interest" description="Disordered" evidence="1">
    <location>
        <begin position="262"/>
        <end position="350"/>
    </location>
</feature>
<accession>A0A8S3Q312</accession>
<feature type="region of interest" description="Disordered" evidence="1">
    <location>
        <begin position="101"/>
        <end position="221"/>
    </location>
</feature>
<comment type="caution">
    <text evidence="2">The sequence shown here is derived from an EMBL/GenBank/DDBJ whole genome shotgun (WGS) entry which is preliminary data.</text>
</comment>
<sequence length="498" mass="58939">MVNKTKEKIRYCARFAFLFCTFNDLEDHLILHDPLNLSNGQCEDYVGFNCVSENINFDSRNSMNTCASKLIKTKQNYFSKQQQLSPAIHSLQQLKNVMFKRKRDNDDDEEAEDVKDYYKVEDYDDTDEETEVDYDCDEKDGDADEESGVDSDEEDEENDSDDEMDDDDDEEEGDSDESQDEDKEEEMTALNDVKDCDDCDWNEQRKGVKRKPYKVESKEEDDKIIDKKIRNIDQMAHTETVKYKLLMQSDTIRRLETLVKTMKKSPRTHENCKYSPRKPENKMESPRTHENCKYSPRKPENKMESPRTHENCKYSPRKPENKMESPRTHENCKYSPRKPKNKMESPRTHKNNNCLFALDGGMTIHKSTQTESINEDIQNALKYSKLMFQTNIFPKEKDKKKLLTKTLKIKTVNKWFINYRYHFFLHIKKNAVDTISQNSTALDINRLTNKHYTKCFQCVSKKPKHHSKQQVKRAFMAWRFALQNNLNPEKYMRQALKS</sequence>
<evidence type="ECO:0000313" key="2">
    <source>
        <dbReference type="EMBL" id="CAG2189620.1"/>
    </source>
</evidence>
<dbReference type="AlphaFoldDB" id="A0A8S3Q312"/>
<feature type="compositionally biased region" description="Acidic residues" evidence="1">
    <location>
        <begin position="122"/>
        <end position="187"/>
    </location>
</feature>
<feature type="compositionally biased region" description="Basic and acidic residues" evidence="1">
    <location>
        <begin position="192"/>
        <end position="206"/>
    </location>
</feature>